<feature type="domain" description="Guanylate cyclase" evidence="2">
    <location>
        <begin position="72"/>
        <end position="204"/>
    </location>
</feature>
<dbReference type="GO" id="GO:0009190">
    <property type="term" value="P:cyclic nucleotide biosynthetic process"/>
    <property type="evidence" value="ECO:0007669"/>
    <property type="project" value="InterPro"/>
</dbReference>
<name>E6PEU9_9ZZZZ</name>
<dbReference type="PANTHER" id="PTHR43081">
    <property type="entry name" value="ADENYLATE CYCLASE, TERMINAL-DIFFERENTIATION SPECIFIC-RELATED"/>
    <property type="match status" value="1"/>
</dbReference>
<dbReference type="GO" id="GO:0004016">
    <property type="term" value="F:adenylate cyclase activity"/>
    <property type="evidence" value="ECO:0007669"/>
    <property type="project" value="UniProtKB-EC"/>
</dbReference>
<feature type="compositionally biased region" description="Basic and acidic residues" evidence="1">
    <location>
        <begin position="320"/>
        <end position="334"/>
    </location>
</feature>
<dbReference type="InterPro" id="IPR001054">
    <property type="entry name" value="A/G_cyclase"/>
</dbReference>
<keyword evidence="3" id="KW-0456">Lyase</keyword>
<organism evidence="3">
    <name type="scientific">mine drainage metagenome</name>
    <dbReference type="NCBI Taxonomy" id="410659"/>
    <lineage>
        <taxon>unclassified sequences</taxon>
        <taxon>metagenomes</taxon>
        <taxon>ecological metagenomes</taxon>
    </lineage>
</organism>
<evidence type="ECO:0000256" key="1">
    <source>
        <dbReference type="SAM" id="MobiDB-lite"/>
    </source>
</evidence>
<dbReference type="EC" id="4.6.1.1" evidence="3"/>
<dbReference type="PANTHER" id="PTHR43081:SF1">
    <property type="entry name" value="ADENYLATE CYCLASE, TERMINAL-DIFFERENTIATION SPECIFIC"/>
    <property type="match status" value="1"/>
</dbReference>
<dbReference type="CDD" id="cd07302">
    <property type="entry name" value="CHD"/>
    <property type="match status" value="1"/>
</dbReference>
<protein>
    <submittedName>
        <fullName evidence="3">Putative Adenylate cyclase</fullName>
        <ecNumber evidence="3">4.6.1.1</ecNumber>
    </submittedName>
</protein>
<dbReference type="Gene3D" id="3.30.70.1230">
    <property type="entry name" value="Nucleotide cyclase"/>
    <property type="match status" value="1"/>
</dbReference>
<accession>E6PEU9</accession>
<dbReference type="SMART" id="SM00044">
    <property type="entry name" value="CYCc"/>
    <property type="match status" value="1"/>
</dbReference>
<evidence type="ECO:0000259" key="2">
    <source>
        <dbReference type="PROSITE" id="PS50125"/>
    </source>
</evidence>
<dbReference type="Pfam" id="PF00211">
    <property type="entry name" value="Guanylate_cyc"/>
    <property type="match status" value="1"/>
</dbReference>
<comment type="caution">
    <text evidence="3">The sequence shown here is derived from an EMBL/GenBank/DDBJ whole genome shotgun (WGS) entry which is preliminary data.</text>
</comment>
<dbReference type="PROSITE" id="PS50125">
    <property type="entry name" value="GUANYLATE_CYCLASE_2"/>
    <property type="match status" value="1"/>
</dbReference>
<feature type="region of interest" description="Disordered" evidence="1">
    <location>
        <begin position="320"/>
        <end position="357"/>
    </location>
</feature>
<dbReference type="AlphaFoldDB" id="E6PEU9"/>
<reference evidence="3" key="1">
    <citation type="submission" date="2009-10" db="EMBL/GenBank/DDBJ databases">
        <title>Diversity of trophic interactions inside an arsenic-rich microbial ecosystem.</title>
        <authorList>
            <person name="Bertin P.N."/>
            <person name="Heinrich-Salmeron A."/>
            <person name="Pelletier E."/>
            <person name="Goulhen-Chollet F."/>
            <person name="Arsene-Ploetze F."/>
            <person name="Gallien S."/>
            <person name="Calteau A."/>
            <person name="Vallenet D."/>
            <person name="Casiot C."/>
            <person name="Chane-Woon-Ming B."/>
            <person name="Giloteaux L."/>
            <person name="Barakat M."/>
            <person name="Bonnefoy V."/>
            <person name="Bruneel O."/>
            <person name="Chandler M."/>
            <person name="Cleiss J."/>
            <person name="Duran R."/>
            <person name="Elbaz-Poulichet F."/>
            <person name="Fonknechten N."/>
            <person name="Lauga B."/>
            <person name="Mornico D."/>
            <person name="Ortet P."/>
            <person name="Schaeffer C."/>
            <person name="Siguier P."/>
            <person name="Alexander Thil Smith A."/>
            <person name="Van Dorsselaer A."/>
            <person name="Weissenbach J."/>
            <person name="Medigue C."/>
            <person name="Le Paslier D."/>
        </authorList>
    </citation>
    <scope>NUCLEOTIDE SEQUENCE</scope>
</reference>
<sequence>MTGLIVLLTLSLLLAAGLAFYAVTILRRYLTERDEHRRVRALFTRYVPPPVVDELLARKDPRLFEARQYYATILSCRIRNFALLAEELSAEETLAYLNEFYAVVGKAVQRHRGIIEGLRGETVTAVFGVLVEEHFQEERALRAALDITRMMKAMEGQWSSQGRKALHVGIGVNSGTIVAGDTGYQQRREFAIVGNPAQVAARLEGASEELNAGILASEATFDVVRELFVGVPASSLPLRGLKRLHSAYVIRGLSRRAGSEGAITLPTRESVARTVLREEEAPTLYEPVESAATTGRVDERIASNVPARSERFVAPRPVRAEPVRFSQLDDDRPVLPDPPLATGTYEDDQGPPIQLPP</sequence>
<dbReference type="InterPro" id="IPR050697">
    <property type="entry name" value="Adenylyl/Guanylyl_Cyclase_3/4"/>
</dbReference>
<dbReference type="InterPro" id="IPR029787">
    <property type="entry name" value="Nucleotide_cyclase"/>
</dbReference>
<proteinExistence type="predicted"/>
<dbReference type="SUPFAM" id="SSF55073">
    <property type="entry name" value="Nucleotide cyclase"/>
    <property type="match status" value="1"/>
</dbReference>
<evidence type="ECO:0000313" key="3">
    <source>
        <dbReference type="EMBL" id="CBH74985.1"/>
    </source>
</evidence>
<dbReference type="EMBL" id="CABL01000005">
    <property type="protein sequence ID" value="CBH74985.1"/>
    <property type="molecule type" value="Genomic_DNA"/>
</dbReference>
<gene>
    <name evidence="3" type="ORF">CARN1_0160</name>
</gene>
<dbReference type="GO" id="GO:0035556">
    <property type="term" value="P:intracellular signal transduction"/>
    <property type="evidence" value="ECO:0007669"/>
    <property type="project" value="InterPro"/>
</dbReference>